<dbReference type="Pfam" id="PF00128">
    <property type="entry name" value="Alpha-amylase"/>
    <property type="match status" value="1"/>
</dbReference>
<evidence type="ECO:0000256" key="3">
    <source>
        <dbReference type="ARBA" id="ARBA00004964"/>
    </source>
</evidence>
<dbReference type="SMART" id="SM00642">
    <property type="entry name" value="Aamy"/>
    <property type="match status" value="1"/>
</dbReference>
<evidence type="ECO:0000256" key="5">
    <source>
        <dbReference type="ARBA" id="ARBA00022600"/>
    </source>
</evidence>
<dbReference type="InterPro" id="IPR044143">
    <property type="entry name" value="GlgB_N_E_set_prok"/>
</dbReference>
<dbReference type="NCBIfam" id="NF008967">
    <property type="entry name" value="PRK12313.1"/>
    <property type="match status" value="1"/>
</dbReference>
<keyword evidence="9 10" id="KW-0119">Carbohydrate metabolism</keyword>
<comment type="similarity">
    <text evidence="4 10">Belongs to the glycosyl hydrolase 13 family. GlgB subfamily.</text>
</comment>
<dbReference type="SUPFAM" id="SSF51011">
    <property type="entry name" value="Glycosyl hydrolase domain"/>
    <property type="match status" value="1"/>
</dbReference>
<dbReference type="SUPFAM" id="SSF81296">
    <property type="entry name" value="E set domains"/>
    <property type="match status" value="1"/>
</dbReference>
<evidence type="ECO:0000256" key="7">
    <source>
        <dbReference type="ARBA" id="ARBA00022679"/>
    </source>
</evidence>
<evidence type="ECO:0000256" key="1">
    <source>
        <dbReference type="ARBA" id="ARBA00000826"/>
    </source>
</evidence>
<protein>
    <recommendedName>
        <fullName evidence="10">1,4-alpha-glucan branching enzyme GlgB</fullName>
        <ecNumber evidence="10">2.4.1.18</ecNumber>
    </recommendedName>
    <alternativeName>
        <fullName evidence="10">1,4-alpha-D-glucan:1,4-alpha-D-glucan 6-glucosyl-transferase</fullName>
    </alternativeName>
    <alternativeName>
        <fullName evidence="10">Alpha-(1-&gt;4)-glucan branching enzyme</fullName>
    </alternativeName>
    <alternativeName>
        <fullName evidence="10">Glycogen branching enzyme</fullName>
        <shortName evidence="10">BE</shortName>
    </alternativeName>
</protein>
<dbReference type="GO" id="GO:0003844">
    <property type="term" value="F:1,4-alpha-glucan branching enzyme activity"/>
    <property type="evidence" value="ECO:0007669"/>
    <property type="project" value="UniProtKB-UniRule"/>
</dbReference>
<keyword evidence="7 10" id="KW-0808">Transferase</keyword>
<comment type="caution">
    <text evidence="13">The sequence shown here is derived from an EMBL/GenBank/DDBJ whole genome shotgun (WGS) entry which is preliminary data.</text>
</comment>
<dbReference type="InterPro" id="IPR013783">
    <property type="entry name" value="Ig-like_fold"/>
</dbReference>
<evidence type="ECO:0000259" key="12">
    <source>
        <dbReference type="SMART" id="SM00642"/>
    </source>
</evidence>
<accession>A0A9X3WPX3</accession>
<dbReference type="FunFam" id="2.60.40.1180:FF:000002">
    <property type="entry name" value="1,4-alpha-glucan branching enzyme GlgB"/>
    <property type="match status" value="1"/>
</dbReference>
<gene>
    <name evidence="10 13" type="primary">glgB</name>
    <name evidence="13" type="ORF">NC661_19630</name>
</gene>
<dbReference type="PANTHER" id="PTHR43651">
    <property type="entry name" value="1,4-ALPHA-GLUCAN-BRANCHING ENZYME"/>
    <property type="match status" value="1"/>
</dbReference>
<feature type="active site" description="Proton donor" evidence="10 11">
    <location>
        <position position="362"/>
    </location>
</feature>
<dbReference type="InterPro" id="IPR006407">
    <property type="entry name" value="GlgB"/>
</dbReference>
<dbReference type="RefSeq" id="WP_259865304.1">
    <property type="nucleotide sequence ID" value="NZ_JAMQJZ010000023.1"/>
</dbReference>
<dbReference type="SUPFAM" id="SSF51445">
    <property type="entry name" value="(Trans)glycosidases"/>
    <property type="match status" value="1"/>
</dbReference>
<dbReference type="Gene3D" id="2.60.40.1180">
    <property type="entry name" value="Golgi alpha-mannosidase II"/>
    <property type="match status" value="1"/>
</dbReference>
<keyword evidence="8 10" id="KW-0320">Glycogen biosynthesis</keyword>
<dbReference type="InterPro" id="IPR037439">
    <property type="entry name" value="Branching_enzy"/>
</dbReference>
<keyword evidence="6 10" id="KW-0328">Glycosyltransferase</keyword>
<keyword evidence="5 10" id="KW-0321">Glycogen metabolism</keyword>
<dbReference type="Gene3D" id="3.20.20.80">
    <property type="entry name" value="Glycosidases"/>
    <property type="match status" value="1"/>
</dbReference>
<sequence>MARIPIVDEDIFLFHQGTNYYSHQLLGSHLTEYNNQKGYRFTVWAPNATAVEVAGDFNNWTGHHYALERISKAGLWAGFFSDIDEGTRYKYRITPKYGEAFLKADPYALQAELRPLTASMTPSSDIYQWNDDAWITKKEKYNPYASPILIYEMHVGSWRTKEDGSYYTYRELAELVIPYVKELGYTHIELLPLAEHPFDLSWGYQITGYYAVTSRYGNPNDFKYFVDSCHQNDIGVIMDWVPGHFCKDAHGLRRFDGEALYEYADARKAEKKSWGTLTFDFGRPEVQSFLISNAMFWLDEFHIDGLRVDAVASMIFLNFDRQGEDPIKNGFGGEENLEAIAFIKKLNEVVFQYFPSTLMMAEDSSDLPGISKPTYLGGLGFNFKWDMGWMNDMLTYMEYDPVYRKWHHNLLTFSFMYTYSENFVLPLSHDEVVHGKKSLLNKMPGDQWQQFANLRLLLGYMMVHPGKKLVFMGGEFGQYIEWRDQHELDWLLFDYPLHSKLFEYVKDLHHFYRKQPSLYTLDHEPAGFEWIDPHNMDQSVIAFVRKSKDTSHDLLIICNFTPNVYYDYKVGVLRPGTYQEVFNSDTAAFGGSDQRNNSYHYTIPEEWHNQKQHIKVKVPPLAISVFQLVAQPLLKED</sequence>
<dbReference type="InterPro" id="IPR004193">
    <property type="entry name" value="Glyco_hydro_13_N"/>
</dbReference>
<dbReference type="GO" id="GO:0004553">
    <property type="term" value="F:hydrolase activity, hydrolyzing O-glycosyl compounds"/>
    <property type="evidence" value="ECO:0007669"/>
    <property type="project" value="InterPro"/>
</dbReference>
<dbReference type="PANTHER" id="PTHR43651:SF3">
    <property type="entry name" value="1,4-ALPHA-GLUCAN-BRANCHING ENZYME"/>
    <property type="match status" value="1"/>
</dbReference>
<dbReference type="InterPro" id="IPR006048">
    <property type="entry name" value="A-amylase/branching_C"/>
</dbReference>
<keyword evidence="14" id="KW-1185">Reference proteome</keyword>
<evidence type="ECO:0000313" key="14">
    <source>
        <dbReference type="Proteomes" id="UP001145072"/>
    </source>
</evidence>
<organism evidence="13 14">
    <name type="scientific">Aquibacillus koreensis</name>
    <dbReference type="NCBI Taxonomy" id="279446"/>
    <lineage>
        <taxon>Bacteria</taxon>
        <taxon>Bacillati</taxon>
        <taxon>Bacillota</taxon>
        <taxon>Bacilli</taxon>
        <taxon>Bacillales</taxon>
        <taxon>Bacillaceae</taxon>
        <taxon>Aquibacillus</taxon>
    </lineage>
</organism>
<dbReference type="EC" id="2.4.1.18" evidence="10"/>
<dbReference type="PIRSF" id="PIRSF000463">
    <property type="entry name" value="GlgB"/>
    <property type="match status" value="1"/>
</dbReference>
<dbReference type="HAMAP" id="MF_00685">
    <property type="entry name" value="GlgB"/>
    <property type="match status" value="1"/>
</dbReference>
<evidence type="ECO:0000256" key="2">
    <source>
        <dbReference type="ARBA" id="ARBA00002953"/>
    </source>
</evidence>
<evidence type="ECO:0000256" key="8">
    <source>
        <dbReference type="ARBA" id="ARBA00023056"/>
    </source>
</evidence>
<dbReference type="Pfam" id="PF02922">
    <property type="entry name" value="CBM_48"/>
    <property type="match status" value="1"/>
</dbReference>
<evidence type="ECO:0000256" key="9">
    <source>
        <dbReference type="ARBA" id="ARBA00023277"/>
    </source>
</evidence>
<comment type="pathway">
    <text evidence="3 10">Glycan biosynthesis; glycogen biosynthesis.</text>
</comment>
<dbReference type="NCBIfam" id="NF003811">
    <property type="entry name" value="PRK05402.1"/>
    <property type="match status" value="1"/>
</dbReference>
<dbReference type="InterPro" id="IPR014756">
    <property type="entry name" value="Ig_E-set"/>
</dbReference>
<comment type="function">
    <text evidence="2 10">Catalyzes the formation of the alpha-1,6-glucosidic linkages in glycogen by scission of a 1,4-alpha-linked oligosaccharide from growing alpha-1,4-glucan chains and the subsequent attachment of the oligosaccharide to the alpha-1,6 position.</text>
</comment>
<dbReference type="InterPro" id="IPR013780">
    <property type="entry name" value="Glyco_hydro_b"/>
</dbReference>
<dbReference type="InterPro" id="IPR017853">
    <property type="entry name" value="GH"/>
</dbReference>
<dbReference type="InterPro" id="IPR006047">
    <property type="entry name" value="GH13_cat_dom"/>
</dbReference>
<evidence type="ECO:0000256" key="6">
    <source>
        <dbReference type="ARBA" id="ARBA00022676"/>
    </source>
</evidence>
<dbReference type="EMBL" id="JAMQJZ010000023">
    <property type="protein sequence ID" value="MDC3422568.1"/>
    <property type="molecule type" value="Genomic_DNA"/>
</dbReference>
<dbReference type="FunFam" id="3.20.20.80:FF:000003">
    <property type="entry name" value="1,4-alpha-glucan branching enzyme GlgB"/>
    <property type="match status" value="1"/>
</dbReference>
<dbReference type="GO" id="GO:0005978">
    <property type="term" value="P:glycogen biosynthetic process"/>
    <property type="evidence" value="ECO:0007669"/>
    <property type="project" value="UniProtKB-UniRule"/>
</dbReference>
<reference evidence="13" key="1">
    <citation type="submission" date="2022-06" db="EMBL/GenBank/DDBJ databases">
        <title>Aquibacillus sp. a new bacterium isolated from soil saline samples.</title>
        <authorList>
            <person name="Galisteo C."/>
            <person name="De La Haba R."/>
            <person name="Sanchez-Porro C."/>
            <person name="Ventosa A."/>
        </authorList>
    </citation>
    <scope>NUCLEOTIDE SEQUENCE</scope>
    <source>
        <strain evidence="13">JCM 12387</strain>
    </source>
</reference>
<dbReference type="GO" id="GO:0005829">
    <property type="term" value="C:cytosol"/>
    <property type="evidence" value="ECO:0007669"/>
    <property type="project" value="TreeGrafter"/>
</dbReference>
<evidence type="ECO:0000313" key="13">
    <source>
        <dbReference type="EMBL" id="MDC3422568.1"/>
    </source>
</evidence>
<dbReference type="Gene3D" id="2.60.40.10">
    <property type="entry name" value="Immunoglobulins"/>
    <property type="match status" value="1"/>
</dbReference>
<comment type="subunit">
    <text evidence="10">Monomer.</text>
</comment>
<evidence type="ECO:0000256" key="11">
    <source>
        <dbReference type="PIRSR" id="PIRSR000463-1"/>
    </source>
</evidence>
<dbReference type="GO" id="GO:0043169">
    <property type="term" value="F:cation binding"/>
    <property type="evidence" value="ECO:0007669"/>
    <property type="project" value="InterPro"/>
</dbReference>
<dbReference type="CDD" id="cd11322">
    <property type="entry name" value="AmyAc_Glg_BE"/>
    <property type="match status" value="1"/>
</dbReference>
<proteinExistence type="inferred from homology"/>
<comment type="catalytic activity">
    <reaction evidence="1 10">
        <text>Transfers a segment of a (1-&gt;4)-alpha-D-glucan chain to a primary hydroxy group in a similar glucan chain.</text>
        <dbReference type="EC" id="2.4.1.18"/>
    </reaction>
</comment>
<name>A0A9X3WPX3_9BACI</name>
<evidence type="ECO:0000256" key="4">
    <source>
        <dbReference type="ARBA" id="ARBA00009000"/>
    </source>
</evidence>
<feature type="domain" description="Glycosyl hydrolase family 13 catalytic" evidence="12">
    <location>
        <begin position="152"/>
        <end position="498"/>
    </location>
</feature>
<dbReference type="AlphaFoldDB" id="A0A9X3WPX3"/>
<dbReference type="CDD" id="cd02855">
    <property type="entry name" value="E_set_GBE_prok_N"/>
    <property type="match status" value="1"/>
</dbReference>
<evidence type="ECO:0000256" key="10">
    <source>
        <dbReference type="HAMAP-Rule" id="MF_00685"/>
    </source>
</evidence>
<dbReference type="NCBIfam" id="TIGR01515">
    <property type="entry name" value="branching_enzym"/>
    <property type="match status" value="1"/>
</dbReference>
<dbReference type="Proteomes" id="UP001145072">
    <property type="component" value="Unassembled WGS sequence"/>
</dbReference>
<feature type="active site" description="Nucleophile" evidence="10 11">
    <location>
        <position position="309"/>
    </location>
</feature>
<dbReference type="Pfam" id="PF02806">
    <property type="entry name" value="Alpha-amylase_C"/>
    <property type="match status" value="1"/>
</dbReference>